<evidence type="ECO:0000256" key="4">
    <source>
        <dbReference type="ARBA" id="ARBA00022771"/>
    </source>
</evidence>
<evidence type="ECO:0000259" key="11">
    <source>
        <dbReference type="PROSITE" id="PS50157"/>
    </source>
</evidence>
<reference evidence="12 13" key="2">
    <citation type="submission" date="2019-01" db="EMBL/GenBank/DDBJ databases">
        <title>The decoding of complex shrimp genome reveals the adaptation for benthos swimmer, frequently molting mechanism and breeding impact on genome.</title>
        <authorList>
            <person name="Sun Y."/>
            <person name="Gao Y."/>
            <person name="Yu Y."/>
        </authorList>
    </citation>
    <scope>NUCLEOTIDE SEQUENCE [LARGE SCALE GENOMIC DNA]</scope>
    <source>
        <tissue evidence="12">Muscle</tissue>
    </source>
</reference>
<keyword evidence="3" id="KW-0677">Repeat</keyword>
<evidence type="ECO:0000256" key="9">
    <source>
        <dbReference type="PROSITE-ProRule" id="PRU00042"/>
    </source>
</evidence>
<feature type="domain" description="C2H2-type" evidence="11">
    <location>
        <begin position="337"/>
        <end position="364"/>
    </location>
</feature>
<keyword evidence="8" id="KW-0539">Nucleus</keyword>
<dbReference type="FunFam" id="3.30.160.60:FF:000624">
    <property type="entry name" value="zinc finger protein 697"/>
    <property type="match status" value="1"/>
</dbReference>
<dbReference type="PROSITE" id="PS00028">
    <property type="entry name" value="ZINC_FINGER_C2H2_1"/>
    <property type="match status" value="12"/>
</dbReference>
<feature type="domain" description="C2H2-type" evidence="11">
    <location>
        <begin position="309"/>
        <end position="336"/>
    </location>
</feature>
<feature type="region of interest" description="Disordered" evidence="10">
    <location>
        <begin position="588"/>
        <end position="608"/>
    </location>
</feature>
<dbReference type="InterPro" id="IPR013087">
    <property type="entry name" value="Znf_C2H2_type"/>
</dbReference>
<protein>
    <submittedName>
        <fullName evidence="12">Putative zinc finger protein 2-like</fullName>
    </submittedName>
</protein>
<sequence>MNNVVVEEASRRRPGISLSALEGLPAAPVTPAHVSLGEAKAVVTLQEAAGNETMVALQEAGENEPLILCPLEEPGAAGVRQGHAHHHLPTGATLTYAALDEGVNIVLQPLKTEPHAHASPVGLAGDDAHQGESQGEQEGGVAPADAHTITLNSADGSTLHTLPAAYTQHLEHAYGDLVLDGDGGADEGRRPDEEVLLLSARLATRDSLLPPRRNRRCGNPGGLTCPVCRTQFKSGRQYHGHLHVHRGHGVWQCDMCEHTSDTAVALSLHKSEAHHEARPYKCPHCALSFPKSLMLEDHVRSVHNKERPYTCSFCTKGFYRPHDLKMHLNLHLGIKSNVCHVCGRQFSHPSNLIRHQRLHTGIKPYVCFTCGKRFTQVTLLHQHRASHQPGAGVCPLCPATFRSAAGLRKHSKLEHKKPMTLQEAARIIRGQRTSTGRSYYCQVCGAQFSIKSELKAHEQQEHGDSTEHRCASCNKVFSTAEVKSHTCLTAEEEERRNRLLGPQELSTSAALTSITATPGERVSYVVKKGTKSSRNKVLEIDAARPDALSEDDFPRAMLSEKTIMINVQDRPGLLQDGQTMMSLPPEIEEGESAPAGLGGGEDSASGLDHMDADKAALPLASIKLEPQTEDDLDQMTLPDKALLPIVSLDTLSPPAKVSRKPGLRPISAKKSRNIALKGECDDLNLDEDTKVFQKRWNFQQHIATHDASLHKYKCDTCGHTFAYRSTLNKHVLKHRSPPQLHPCQLCKKTYKRPASLKQHHKREHMQQRPYVCELCGKDFFGKSDFKYHMRIHKKEQPYMCFACGREFSHLSHLHRHERIHTGERPHKCPYCPKKFIQLVTLKIHLKKHEKLAPEELKPADEGLRGKEEVSLNLGLGEELVGEQANLVAAMDESLCNPSSATSLGVSSANAITTSASTISASIAASQGSAEGEEENSGALGVHTNSDLGLERALSTNAAALLANTSASAPRLTMDGFPPGTVILAQGGLEDAEGGGQFSGGHTAVVAGVNGDCIAIFVQDANAIS</sequence>
<comment type="similarity">
    <text evidence="1">Belongs to the krueppel C2H2-type zinc-finger protein family.</text>
</comment>
<feature type="domain" description="C2H2-type" evidence="11">
    <location>
        <begin position="770"/>
        <end position="797"/>
    </location>
</feature>
<dbReference type="GO" id="GO:0043565">
    <property type="term" value="F:sequence-specific DNA binding"/>
    <property type="evidence" value="ECO:0007669"/>
    <property type="project" value="TreeGrafter"/>
</dbReference>
<dbReference type="PANTHER" id="PTHR24408">
    <property type="entry name" value="ZINC FINGER PROTEIN"/>
    <property type="match status" value="1"/>
</dbReference>
<dbReference type="PROSITE" id="PS50157">
    <property type="entry name" value="ZINC_FINGER_C2H2_2"/>
    <property type="match status" value="10"/>
</dbReference>
<dbReference type="OrthoDB" id="6077919at2759"/>
<dbReference type="GO" id="GO:0032502">
    <property type="term" value="P:developmental process"/>
    <property type="evidence" value="ECO:0007669"/>
    <property type="project" value="UniProtKB-ARBA"/>
</dbReference>
<proteinExistence type="inferred from homology"/>
<keyword evidence="2" id="KW-0479">Metal-binding</keyword>
<dbReference type="AlphaFoldDB" id="A0A3R7MJ31"/>
<feature type="domain" description="C2H2-type" evidence="11">
    <location>
        <begin position="365"/>
        <end position="387"/>
    </location>
</feature>
<organism evidence="12 13">
    <name type="scientific">Penaeus vannamei</name>
    <name type="common">Whiteleg shrimp</name>
    <name type="synonym">Litopenaeus vannamei</name>
    <dbReference type="NCBI Taxonomy" id="6689"/>
    <lineage>
        <taxon>Eukaryota</taxon>
        <taxon>Metazoa</taxon>
        <taxon>Ecdysozoa</taxon>
        <taxon>Arthropoda</taxon>
        <taxon>Crustacea</taxon>
        <taxon>Multicrustacea</taxon>
        <taxon>Malacostraca</taxon>
        <taxon>Eumalacostraca</taxon>
        <taxon>Eucarida</taxon>
        <taxon>Decapoda</taxon>
        <taxon>Dendrobranchiata</taxon>
        <taxon>Penaeoidea</taxon>
        <taxon>Penaeidae</taxon>
        <taxon>Penaeus</taxon>
    </lineage>
</organism>
<keyword evidence="6" id="KW-0805">Transcription regulation</keyword>
<evidence type="ECO:0000256" key="10">
    <source>
        <dbReference type="SAM" id="MobiDB-lite"/>
    </source>
</evidence>
<dbReference type="FunFam" id="3.30.160.60:FF:000202">
    <property type="entry name" value="Zinc finger protein 574"/>
    <property type="match status" value="1"/>
</dbReference>
<gene>
    <name evidence="12" type="ORF">C7M84_019106</name>
</gene>
<feature type="domain" description="C2H2-type" evidence="11">
    <location>
        <begin position="741"/>
        <end position="769"/>
    </location>
</feature>
<dbReference type="Pfam" id="PF12874">
    <property type="entry name" value="zf-met"/>
    <property type="match status" value="1"/>
</dbReference>
<name>A0A3R7MJ31_PENVA</name>
<dbReference type="Pfam" id="PF00096">
    <property type="entry name" value="zf-C2H2"/>
    <property type="match status" value="5"/>
</dbReference>
<evidence type="ECO:0000256" key="8">
    <source>
        <dbReference type="ARBA" id="ARBA00023242"/>
    </source>
</evidence>
<dbReference type="InterPro" id="IPR036236">
    <property type="entry name" value="Znf_C2H2_sf"/>
</dbReference>
<dbReference type="FunFam" id="3.30.160.60:FF:000761">
    <property type="entry name" value="Zinc finger protein 449"/>
    <property type="match status" value="1"/>
</dbReference>
<evidence type="ECO:0000313" key="12">
    <source>
        <dbReference type="EMBL" id="ROT63027.1"/>
    </source>
</evidence>
<dbReference type="EMBL" id="QCYY01003504">
    <property type="protein sequence ID" value="ROT63027.1"/>
    <property type="molecule type" value="Genomic_DNA"/>
</dbReference>
<evidence type="ECO:0000256" key="1">
    <source>
        <dbReference type="ARBA" id="ARBA00006991"/>
    </source>
</evidence>
<keyword evidence="13" id="KW-1185">Reference proteome</keyword>
<keyword evidence="5" id="KW-0862">Zinc</keyword>
<dbReference type="FunFam" id="3.30.160.60:FF:000446">
    <property type="entry name" value="Zinc finger protein"/>
    <property type="match status" value="1"/>
</dbReference>
<evidence type="ECO:0000256" key="6">
    <source>
        <dbReference type="ARBA" id="ARBA00023015"/>
    </source>
</evidence>
<evidence type="ECO:0000313" key="13">
    <source>
        <dbReference type="Proteomes" id="UP000283509"/>
    </source>
</evidence>
<dbReference type="GO" id="GO:0005634">
    <property type="term" value="C:nucleus"/>
    <property type="evidence" value="ECO:0007669"/>
    <property type="project" value="TreeGrafter"/>
</dbReference>
<evidence type="ECO:0000256" key="7">
    <source>
        <dbReference type="ARBA" id="ARBA00023163"/>
    </source>
</evidence>
<dbReference type="GO" id="GO:0000981">
    <property type="term" value="F:DNA-binding transcription factor activity, RNA polymerase II-specific"/>
    <property type="evidence" value="ECO:0007669"/>
    <property type="project" value="TreeGrafter"/>
</dbReference>
<evidence type="ECO:0000256" key="3">
    <source>
        <dbReference type="ARBA" id="ARBA00022737"/>
    </source>
</evidence>
<feature type="domain" description="C2H2-type" evidence="11">
    <location>
        <begin position="798"/>
        <end position="825"/>
    </location>
</feature>
<accession>A0A3R7MJ31</accession>
<dbReference type="PANTHER" id="PTHR24408:SF58">
    <property type="entry name" value="TRANSCRIPTION FACTOR (TFIIIA), PUTATIVE (AFU_ORTHOLOGUE AFUA_1G05150)-RELATED"/>
    <property type="match status" value="1"/>
</dbReference>
<dbReference type="SUPFAM" id="SSF57667">
    <property type="entry name" value="beta-beta-alpha zinc fingers"/>
    <property type="match status" value="6"/>
</dbReference>
<feature type="domain" description="C2H2-type" evidence="11">
    <location>
        <begin position="712"/>
        <end position="739"/>
    </location>
</feature>
<comment type="caution">
    <text evidence="12">The sequence shown here is derived from an EMBL/GenBank/DDBJ whole genome shotgun (WGS) entry which is preliminary data.</text>
</comment>
<dbReference type="FunFam" id="3.30.160.60:FF:002343">
    <property type="entry name" value="Zinc finger protein 33A"/>
    <property type="match status" value="1"/>
</dbReference>
<feature type="compositionally biased region" description="Low complexity" evidence="10">
    <location>
        <begin position="131"/>
        <end position="140"/>
    </location>
</feature>
<reference evidence="12 13" key="1">
    <citation type="submission" date="2018-04" db="EMBL/GenBank/DDBJ databases">
        <authorList>
            <person name="Zhang X."/>
            <person name="Yuan J."/>
            <person name="Li F."/>
            <person name="Xiang J."/>
        </authorList>
    </citation>
    <scope>NUCLEOTIDE SEQUENCE [LARGE SCALE GENOMIC DNA]</scope>
    <source>
        <tissue evidence="12">Muscle</tissue>
    </source>
</reference>
<keyword evidence="4 9" id="KW-0863">Zinc-finger</keyword>
<feature type="domain" description="C2H2-type" evidence="11">
    <location>
        <begin position="280"/>
        <end position="308"/>
    </location>
</feature>
<keyword evidence="7" id="KW-0804">Transcription</keyword>
<feature type="domain" description="C2H2-type" evidence="11">
    <location>
        <begin position="826"/>
        <end position="853"/>
    </location>
</feature>
<dbReference type="Gene3D" id="3.30.160.60">
    <property type="entry name" value="Classic Zinc Finger"/>
    <property type="match status" value="9"/>
</dbReference>
<feature type="region of interest" description="Disordered" evidence="10">
    <location>
        <begin position="116"/>
        <end position="143"/>
    </location>
</feature>
<dbReference type="GO" id="GO:0008270">
    <property type="term" value="F:zinc ion binding"/>
    <property type="evidence" value="ECO:0007669"/>
    <property type="project" value="UniProtKB-KW"/>
</dbReference>
<dbReference type="SMART" id="SM00355">
    <property type="entry name" value="ZnF_C2H2"/>
    <property type="match status" value="13"/>
</dbReference>
<evidence type="ECO:0000256" key="2">
    <source>
        <dbReference type="ARBA" id="ARBA00022723"/>
    </source>
</evidence>
<dbReference type="Proteomes" id="UP000283509">
    <property type="component" value="Unassembled WGS sequence"/>
</dbReference>
<evidence type="ECO:0000256" key="5">
    <source>
        <dbReference type="ARBA" id="ARBA00022833"/>
    </source>
</evidence>
<feature type="domain" description="C2H2-type" evidence="11">
    <location>
        <begin position="439"/>
        <end position="467"/>
    </location>
</feature>